<proteinExistence type="predicted"/>
<protein>
    <submittedName>
        <fullName evidence="1">Uncharacterized protein</fullName>
    </submittedName>
</protein>
<evidence type="ECO:0000313" key="2">
    <source>
        <dbReference type="Proteomes" id="UP000076858"/>
    </source>
</evidence>
<sequence>MLPFLDKVVIKLHRIFFMPSHNYVQHINVSFKRLCTFSFLPCYPLLLLALDDKKLKSNHSRCFRASI</sequence>
<gene>
    <name evidence="1" type="ORF">APZ42_026842</name>
</gene>
<evidence type="ECO:0000313" key="1">
    <source>
        <dbReference type="EMBL" id="KZS09083.1"/>
    </source>
</evidence>
<organism evidence="1 2">
    <name type="scientific">Daphnia magna</name>
    <dbReference type="NCBI Taxonomy" id="35525"/>
    <lineage>
        <taxon>Eukaryota</taxon>
        <taxon>Metazoa</taxon>
        <taxon>Ecdysozoa</taxon>
        <taxon>Arthropoda</taxon>
        <taxon>Crustacea</taxon>
        <taxon>Branchiopoda</taxon>
        <taxon>Diplostraca</taxon>
        <taxon>Cladocera</taxon>
        <taxon>Anomopoda</taxon>
        <taxon>Daphniidae</taxon>
        <taxon>Daphnia</taxon>
    </lineage>
</organism>
<dbReference type="Proteomes" id="UP000076858">
    <property type="component" value="Unassembled WGS sequence"/>
</dbReference>
<dbReference type="EMBL" id="LRGB01002121">
    <property type="protein sequence ID" value="KZS09083.1"/>
    <property type="molecule type" value="Genomic_DNA"/>
</dbReference>
<name>A0A164RZB2_9CRUS</name>
<comment type="caution">
    <text evidence="1">The sequence shown here is derived from an EMBL/GenBank/DDBJ whole genome shotgun (WGS) entry which is preliminary data.</text>
</comment>
<accession>A0A164RZB2</accession>
<reference evidence="1 2" key="1">
    <citation type="submission" date="2016-03" db="EMBL/GenBank/DDBJ databases">
        <title>EvidentialGene: Evidence-directed Construction of Genes on Genomes.</title>
        <authorList>
            <person name="Gilbert D.G."/>
            <person name="Choi J.-H."/>
            <person name="Mockaitis K."/>
            <person name="Colbourne J."/>
            <person name="Pfrender M."/>
        </authorList>
    </citation>
    <scope>NUCLEOTIDE SEQUENCE [LARGE SCALE GENOMIC DNA]</scope>
    <source>
        <strain evidence="1 2">Xinb3</strain>
        <tissue evidence="1">Complete organism</tissue>
    </source>
</reference>
<dbReference type="AlphaFoldDB" id="A0A164RZB2"/>
<keyword evidence="2" id="KW-1185">Reference proteome</keyword>